<sequence length="376" mass="43583">MEKSLVPHRLTNNDLYITHAEFQGCFIKIWANFYSQKRTNLEKSVQNYENYSKDCNTLDLFGNKLYVYTWKNDFESRVYRCRIIYSDLVAKTHTIILIDYGRTMVASYFDVREIIQDVDPSFLIDLCQRATVYTFLLSTYISKPKSNNDLVNILCNKYYKYRRDFEVGGITFVSLFDVDKMLVDKGIADNINLATMITIAKSMESTIELNNKTDMINSCPINSKASSFGSFLRSQRLDNVTLIDITVTRVVIDNISILLTVRTLDNESEALTNMLNSIDRQNLKLAPVLEVYTPCLIVLRSKLVRAIILEVKIDQLYIDLVDYGIKELVPRTAVFEIPSNCYLIEMRSLNVILDKPNNIIVDQNMFYSKNIFKCYH</sequence>
<name>A0AAV0VM00_9HEMI</name>
<reference evidence="2 3" key="1">
    <citation type="submission" date="2023-01" db="EMBL/GenBank/DDBJ databases">
        <authorList>
            <person name="Whitehead M."/>
        </authorList>
    </citation>
    <scope>NUCLEOTIDE SEQUENCE [LARGE SCALE GENOMIC DNA]</scope>
</reference>
<dbReference type="AlphaFoldDB" id="A0AAV0VM00"/>
<dbReference type="SUPFAM" id="SSF63748">
    <property type="entry name" value="Tudor/PWWP/MBT"/>
    <property type="match status" value="1"/>
</dbReference>
<protein>
    <recommendedName>
        <fullName evidence="1">Tudor domain-containing protein</fullName>
    </recommendedName>
</protein>
<gene>
    <name evidence="2" type="ORF">MEUPH1_LOCUS1403</name>
</gene>
<evidence type="ECO:0000313" key="3">
    <source>
        <dbReference type="Proteomes" id="UP001160148"/>
    </source>
</evidence>
<dbReference type="InterPro" id="IPR002999">
    <property type="entry name" value="Tudor"/>
</dbReference>
<evidence type="ECO:0000259" key="1">
    <source>
        <dbReference type="Pfam" id="PF00567"/>
    </source>
</evidence>
<evidence type="ECO:0000313" key="2">
    <source>
        <dbReference type="EMBL" id="CAI6344242.1"/>
    </source>
</evidence>
<comment type="caution">
    <text evidence="2">The sequence shown here is derived from an EMBL/GenBank/DDBJ whole genome shotgun (WGS) entry which is preliminary data.</text>
</comment>
<dbReference type="EMBL" id="CARXXK010000001">
    <property type="protein sequence ID" value="CAI6344242.1"/>
    <property type="molecule type" value="Genomic_DNA"/>
</dbReference>
<feature type="domain" description="Tudor" evidence="1">
    <location>
        <begin position="263"/>
        <end position="353"/>
    </location>
</feature>
<organism evidence="2 3">
    <name type="scientific">Macrosiphum euphorbiae</name>
    <name type="common">potato aphid</name>
    <dbReference type="NCBI Taxonomy" id="13131"/>
    <lineage>
        <taxon>Eukaryota</taxon>
        <taxon>Metazoa</taxon>
        <taxon>Ecdysozoa</taxon>
        <taxon>Arthropoda</taxon>
        <taxon>Hexapoda</taxon>
        <taxon>Insecta</taxon>
        <taxon>Pterygota</taxon>
        <taxon>Neoptera</taxon>
        <taxon>Paraneoptera</taxon>
        <taxon>Hemiptera</taxon>
        <taxon>Sternorrhyncha</taxon>
        <taxon>Aphidomorpha</taxon>
        <taxon>Aphidoidea</taxon>
        <taxon>Aphididae</taxon>
        <taxon>Macrosiphini</taxon>
        <taxon>Macrosiphum</taxon>
    </lineage>
</organism>
<keyword evidence="3" id="KW-1185">Reference proteome</keyword>
<dbReference type="Pfam" id="PF00567">
    <property type="entry name" value="TUDOR"/>
    <property type="match status" value="1"/>
</dbReference>
<proteinExistence type="predicted"/>
<accession>A0AAV0VM00</accession>
<dbReference type="Proteomes" id="UP001160148">
    <property type="component" value="Unassembled WGS sequence"/>
</dbReference>